<dbReference type="VEuPathDB" id="FungiDB:GMDG_08397"/>
<dbReference type="PROSITE" id="PS50158">
    <property type="entry name" value="ZF_CCHC"/>
    <property type="match status" value="1"/>
</dbReference>
<protein>
    <recommendedName>
        <fullName evidence="3">CCHC-type domain-containing protein</fullName>
    </recommendedName>
</protein>
<gene>
    <name evidence="4" type="ORF">GMDG_08397</name>
</gene>
<accession>L8G2M7</accession>
<evidence type="ECO:0000256" key="1">
    <source>
        <dbReference type="PROSITE-ProRule" id="PRU00047"/>
    </source>
</evidence>
<organism evidence="4 5">
    <name type="scientific">Pseudogymnoascus destructans (strain ATCC MYA-4855 / 20631-21)</name>
    <name type="common">Bat white-nose syndrome fungus</name>
    <name type="synonym">Geomyces destructans</name>
    <dbReference type="NCBI Taxonomy" id="658429"/>
    <lineage>
        <taxon>Eukaryota</taxon>
        <taxon>Fungi</taxon>
        <taxon>Dikarya</taxon>
        <taxon>Ascomycota</taxon>
        <taxon>Pezizomycotina</taxon>
        <taxon>Leotiomycetes</taxon>
        <taxon>Thelebolales</taxon>
        <taxon>Thelebolaceae</taxon>
        <taxon>Pseudogymnoascus</taxon>
    </lineage>
</organism>
<reference evidence="5" key="1">
    <citation type="submission" date="2010-09" db="EMBL/GenBank/DDBJ databases">
        <title>The genome sequence of Geomyces destructans 20631-21.</title>
        <authorList>
            <consortium name="The Broad Institute Genome Sequencing Platform"/>
            <person name="Cuomo C.A."/>
            <person name="Blehert D.S."/>
            <person name="Lorch J.M."/>
            <person name="Young S.K."/>
            <person name="Zeng Q."/>
            <person name="Gargeya S."/>
            <person name="Fitzgerald M."/>
            <person name="Haas B."/>
            <person name="Abouelleil A."/>
            <person name="Alvarado L."/>
            <person name="Arachchi H.M."/>
            <person name="Berlin A."/>
            <person name="Brown A."/>
            <person name="Chapman S.B."/>
            <person name="Chen Z."/>
            <person name="Dunbar C."/>
            <person name="Freedman E."/>
            <person name="Gearin G."/>
            <person name="Gellesch M."/>
            <person name="Goldberg J."/>
            <person name="Griggs A."/>
            <person name="Gujja S."/>
            <person name="Heiman D."/>
            <person name="Howarth C."/>
            <person name="Larson L."/>
            <person name="Lui A."/>
            <person name="MacDonald P.J.P."/>
            <person name="Montmayeur A."/>
            <person name="Murphy C."/>
            <person name="Neiman D."/>
            <person name="Pearson M."/>
            <person name="Priest M."/>
            <person name="Roberts A."/>
            <person name="Saif S."/>
            <person name="Shea T."/>
            <person name="Shenoy N."/>
            <person name="Sisk P."/>
            <person name="Stolte C."/>
            <person name="Sykes S."/>
            <person name="Wortman J."/>
            <person name="Nusbaum C."/>
            <person name="Birren B."/>
        </authorList>
    </citation>
    <scope>NUCLEOTIDE SEQUENCE [LARGE SCALE GENOMIC DNA]</scope>
    <source>
        <strain evidence="5">ATCC MYA-4855 / 20631-21</strain>
    </source>
</reference>
<dbReference type="GO" id="GO:0008270">
    <property type="term" value="F:zinc ion binding"/>
    <property type="evidence" value="ECO:0007669"/>
    <property type="project" value="UniProtKB-KW"/>
</dbReference>
<keyword evidence="1" id="KW-0862">Zinc</keyword>
<evidence type="ECO:0000313" key="4">
    <source>
        <dbReference type="EMBL" id="ELR07382.1"/>
    </source>
</evidence>
<keyword evidence="1" id="KW-0479">Metal-binding</keyword>
<dbReference type="AlphaFoldDB" id="L8G2M7"/>
<dbReference type="InParanoid" id="L8G2M7"/>
<dbReference type="Proteomes" id="UP000011064">
    <property type="component" value="Unassembled WGS sequence"/>
</dbReference>
<proteinExistence type="predicted"/>
<sequence length="154" mass="17209">MQAKYSIQDADFYNFDETGFMMGVICGNMVVTSSDRKGRAKQLQSGNREWATAIECRRVRTLRKANTALSKRRKAKRTRVQDGGSLTIEDAQKLIAEKEDKGLKRQKRSNEEGAVEAGPSTSRRCGRCGKTGHNVRTCQEVEEISGEENSIECS</sequence>
<dbReference type="HOGENOM" id="CLU_1705009_0_0_1"/>
<dbReference type="InterPro" id="IPR001878">
    <property type="entry name" value="Znf_CCHC"/>
</dbReference>
<dbReference type="EMBL" id="GL573525">
    <property type="protein sequence ID" value="ELR07382.1"/>
    <property type="molecule type" value="Genomic_DNA"/>
</dbReference>
<keyword evidence="1" id="KW-0863">Zinc-finger</keyword>
<name>L8G2M7_PSED2</name>
<keyword evidence="5" id="KW-1185">Reference proteome</keyword>
<dbReference type="OrthoDB" id="5420958at2759"/>
<dbReference type="GO" id="GO:0003676">
    <property type="term" value="F:nucleic acid binding"/>
    <property type="evidence" value="ECO:0007669"/>
    <property type="project" value="InterPro"/>
</dbReference>
<dbReference type="STRING" id="658429.L8G2M7"/>
<evidence type="ECO:0000256" key="2">
    <source>
        <dbReference type="SAM" id="MobiDB-lite"/>
    </source>
</evidence>
<feature type="region of interest" description="Disordered" evidence="2">
    <location>
        <begin position="98"/>
        <end position="130"/>
    </location>
</feature>
<feature type="compositionally biased region" description="Basic and acidic residues" evidence="2">
    <location>
        <begin position="98"/>
        <end position="111"/>
    </location>
</feature>
<evidence type="ECO:0000259" key="3">
    <source>
        <dbReference type="PROSITE" id="PS50158"/>
    </source>
</evidence>
<feature type="domain" description="CCHC-type" evidence="3">
    <location>
        <begin position="123"/>
        <end position="140"/>
    </location>
</feature>
<evidence type="ECO:0000313" key="5">
    <source>
        <dbReference type="Proteomes" id="UP000011064"/>
    </source>
</evidence>